<evidence type="ECO:0000313" key="1">
    <source>
        <dbReference type="EMBL" id="EQA62169.1"/>
    </source>
</evidence>
<protein>
    <submittedName>
        <fullName evidence="1">Uncharacterized protein</fullName>
    </submittedName>
</protein>
<gene>
    <name evidence="1" type="ORF">LEP1GSC062_0001</name>
</gene>
<sequence length="40" mass="4880">MKNDCVNSLKFWDKFLYKIDRVSNPFFTSETSLERQSTRF</sequence>
<dbReference type="AlphaFoldDB" id="V6I739"/>
<dbReference type="Proteomes" id="UP000018747">
    <property type="component" value="Unassembled WGS sequence"/>
</dbReference>
<reference evidence="1" key="1">
    <citation type="submission" date="2013-05" db="EMBL/GenBank/DDBJ databases">
        <authorList>
            <person name="Harkins D.M."/>
            <person name="Durkin A.S."/>
            <person name="Brinkac L.M."/>
            <person name="Haft D.H."/>
            <person name="Selengut J.D."/>
            <person name="Sanka R."/>
            <person name="DePew J."/>
            <person name="Purushe J."/>
            <person name="Hartskeerl R.A."/>
            <person name="Ahmed A."/>
            <person name="van der Linden H."/>
            <person name="Goris M.G.A."/>
            <person name="Vinetz J.M."/>
            <person name="Sutton G.G."/>
            <person name="Nierman W.C."/>
            <person name="Fouts D.E."/>
        </authorList>
    </citation>
    <scope>NUCLEOTIDE SEQUENCE [LARGE SCALE GENOMIC DNA]</scope>
    <source>
        <strain evidence="1">L 60</strain>
    </source>
</reference>
<dbReference type="EMBL" id="AHMT02000038">
    <property type="protein sequence ID" value="EQA62169.1"/>
    <property type="molecule type" value="Genomic_DNA"/>
</dbReference>
<organism evidence="1 2">
    <name type="scientific">Leptospira alexanderi serovar Manhao 3 str. L 60</name>
    <dbReference type="NCBI Taxonomy" id="1049759"/>
    <lineage>
        <taxon>Bacteria</taxon>
        <taxon>Pseudomonadati</taxon>
        <taxon>Spirochaetota</taxon>
        <taxon>Spirochaetia</taxon>
        <taxon>Leptospirales</taxon>
        <taxon>Leptospiraceae</taxon>
        <taxon>Leptospira</taxon>
    </lineage>
</organism>
<proteinExistence type="predicted"/>
<name>V6I739_9LEPT</name>
<keyword evidence="2" id="KW-1185">Reference proteome</keyword>
<comment type="caution">
    <text evidence="1">The sequence shown here is derived from an EMBL/GenBank/DDBJ whole genome shotgun (WGS) entry which is preliminary data.</text>
</comment>
<accession>V6I739</accession>
<evidence type="ECO:0000313" key="2">
    <source>
        <dbReference type="Proteomes" id="UP000018747"/>
    </source>
</evidence>